<feature type="region of interest" description="Disordered" evidence="1">
    <location>
        <begin position="348"/>
        <end position="395"/>
    </location>
</feature>
<protein>
    <submittedName>
        <fullName evidence="3">Flagellar hook-length control protein FliK</fullName>
    </submittedName>
</protein>
<feature type="compositionally biased region" description="Low complexity" evidence="1">
    <location>
        <begin position="230"/>
        <end position="239"/>
    </location>
</feature>
<keyword evidence="3" id="KW-0966">Cell projection</keyword>
<feature type="compositionally biased region" description="Acidic residues" evidence="1">
    <location>
        <begin position="88"/>
        <end position="97"/>
    </location>
</feature>
<keyword evidence="3" id="KW-0969">Cilium</keyword>
<feature type="compositionally biased region" description="Polar residues" evidence="1">
    <location>
        <begin position="114"/>
        <end position="123"/>
    </location>
</feature>
<proteinExistence type="predicted"/>
<feature type="region of interest" description="Disordered" evidence="1">
    <location>
        <begin position="54"/>
        <end position="297"/>
    </location>
</feature>
<evidence type="ECO:0000259" key="2">
    <source>
        <dbReference type="Pfam" id="PF02120"/>
    </source>
</evidence>
<feature type="compositionally biased region" description="Gly residues" evidence="1">
    <location>
        <begin position="266"/>
        <end position="276"/>
    </location>
</feature>
<dbReference type="InterPro" id="IPR021136">
    <property type="entry name" value="Flagellar_hook_control-like_C"/>
</dbReference>
<feature type="compositionally biased region" description="Polar residues" evidence="1">
    <location>
        <begin position="532"/>
        <end position="548"/>
    </location>
</feature>
<feature type="compositionally biased region" description="Polar residues" evidence="1">
    <location>
        <begin position="490"/>
        <end position="501"/>
    </location>
</feature>
<feature type="compositionally biased region" description="Low complexity" evidence="1">
    <location>
        <begin position="348"/>
        <end position="361"/>
    </location>
</feature>
<feature type="region of interest" description="Disordered" evidence="1">
    <location>
        <begin position="1"/>
        <end position="33"/>
    </location>
</feature>
<name>A0ABP8MXZ3_9BACT</name>
<feature type="compositionally biased region" description="Low complexity" evidence="1">
    <location>
        <begin position="59"/>
        <end position="87"/>
    </location>
</feature>
<keyword evidence="3" id="KW-0282">Flagellum</keyword>
<comment type="caution">
    <text evidence="3">The sequence shown here is derived from an EMBL/GenBank/DDBJ whole genome shotgun (WGS) entry which is preliminary data.</text>
</comment>
<feature type="domain" description="Flagellar hook-length control protein-like C-terminal" evidence="2">
    <location>
        <begin position="409"/>
        <end position="489"/>
    </location>
</feature>
<dbReference type="InterPro" id="IPR038610">
    <property type="entry name" value="FliK-like_C_sf"/>
</dbReference>
<sequence length="554" mass="56990">MSESQTTSSTAGVRTPTQNRLRSLGTQLQSVDPSSGIIDAFADVFAQIAAIESPQTAKSLPAASESSSPPESSSQNEASEDATAAESNEADEADEADVLAQENASDLASLAIPSGNSDNNANQEAVADATSGEERIVAESESTEDATANDASVLAAATVQNNTDANEQDDNVSVDQTEQADANAVLPTGEQEQAKQKSSQQEAETSTESLARVQTTDKTTAETSEDTTTDAESVSTDATPETESESNSGDHRRDSRQRRRDHFGPVNGGDRSGGGTIDEAASATRSGQAAAPSLSATATLPIPESLSSVEPTTIQGANVSPAAQQAVEAITQTAAAAAGAARTTAAATANASSATSTNSAARDGSGAIGGPNSTTSAADATTKRAEKSGNSSTTDLISRAKLIQRVSRAFQHLGPDGGNVRLRLAPAELGTVRLEMQIKSNKIQTRVVAETEAAAAALRENLPELRARLQSQGMQIEQLSVEVEKDPQSGERSFSGHQSGAEQGGAGYSSGDRWQSPRQSPRPRPNRDIAASVNSGPSNTPQIASRSTGVDVKL</sequence>
<evidence type="ECO:0000313" key="4">
    <source>
        <dbReference type="Proteomes" id="UP001500840"/>
    </source>
</evidence>
<feature type="compositionally biased region" description="Low complexity" evidence="1">
    <location>
        <begin position="280"/>
        <end position="297"/>
    </location>
</feature>
<dbReference type="CDD" id="cd17470">
    <property type="entry name" value="T3SS_Flik_C"/>
    <property type="match status" value="1"/>
</dbReference>
<accession>A0ABP8MXZ3</accession>
<dbReference type="Pfam" id="PF02120">
    <property type="entry name" value="Flg_hook"/>
    <property type="match status" value="1"/>
</dbReference>
<keyword evidence="4" id="KW-1185">Reference proteome</keyword>
<reference evidence="4" key="1">
    <citation type="journal article" date="2019" name="Int. J. Syst. Evol. Microbiol.">
        <title>The Global Catalogue of Microorganisms (GCM) 10K type strain sequencing project: providing services to taxonomists for standard genome sequencing and annotation.</title>
        <authorList>
            <consortium name="The Broad Institute Genomics Platform"/>
            <consortium name="The Broad Institute Genome Sequencing Center for Infectious Disease"/>
            <person name="Wu L."/>
            <person name="Ma J."/>
        </authorList>
    </citation>
    <scope>NUCLEOTIDE SEQUENCE [LARGE SCALE GENOMIC DNA]</scope>
    <source>
        <strain evidence="4">JCM 17759</strain>
    </source>
</reference>
<organism evidence="3 4">
    <name type="scientific">Novipirellula rosea</name>
    <dbReference type="NCBI Taxonomy" id="1031540"/>
    <lineage>
        <taxon>Bacteria</taxon>
        <taxon>Pseudomonadati</taxon>
        <taxon>Planctomycetota</taxon>
        <taxon>Planctomycetia</taxon>
        <taxon>Pirellulales</taxon>
        <taxon>Pirellulaceae</taxon>
        <taxon>Novipirellula</taxon>
    </lineage>
</organism>
<dbReference type="RefSeq" id="WP_345323639.1">
    <property type="nucleotide sequence ID" value="NZ_BAABGA010000037.1"/>
</dbReference>
<gene>
    <name evidence="3" type="ORF">GCM10023156_32280</name>
</gene>
<dbReference type="Gene3D" id="3.30.750.140">
    <property type="match status" value="1"/>
</dbReference>
<feature type="compositionally biased region" description="Low complexity" evidence="1">
    <location>
        <begin position="196"/>
        <end position="209"/>
    </location>
</feature>
<evidence type="ECO:0000313" key="3">
    <source>
        <dbReference type="EMBL" id="GAA4456620.1"/>
    </source>
</evidence>
<dbReference type="Proteomes" id="UP001500840">
    <property type="component" value="Unassembled WGS sequence"/>
</dbReference>
<evidence type="ECO:0000256" key="1">
    <source>
        <dbReference type="SAM" id="MobiDB-lite"/>
    </source>
</evidence>
<dbReference type="EMBL" id="BAABGA010000037">
    <property type="protein sequence ID" value="GAA4456620.1"/>
    <property type="molecule type" value="Genomic_DNA"/>
</dbReference>
<feature type="region of interest" description="Disordered" evidence="1">
    <location>
        <begin position="482"/>
        <end position="554"/>
    </location>
</feature>